<protein>
    <submittedName>
        <fullName evidence="7">LysE family translocator</fullName>
    </submittedName>
</protein>
<evidence type="ECO:0000256" key="5">
    <source>
        <dbReference type="ARBA" id="ARBA00023136"/>
    </source>
</evidence>
<reference evidence="7 8" key="1">
    <citation type="submission" date="2019-05" db="EMBL/GenBank/DDBJ databases">
        <title>Marivita sp. nov. isolated from sea sediment.</title>
        <authorList>
            <person name="Kim W."/>
        </authorList>
    </citation>
    <scope>NUCLEOTIDE SEQUENCE [LARGE SCALE GENOMIC DNA]</scope>
    <source>
        <strain evidence="7 8">CAU 1492</strain>
    </source>
</reference>
<feature type="transmembrane region" description="Helical" evidence="6">
    <location>
        <begin position="150"/>
        <end position="172"/>
    </location>
</feature>
<comment type="caution">
    <text evidence="7">The sequence shown here is derived from an EMBL/GenBank/DDBJ whole genome shotgun (WGS) entry which is preliminary data.</text>
</comment>
<dbReference type="InterPro" id="IPR001123">
    <property type="entry name" value="LeuE-type"/>
</dbReference>
<evidence type="ECO:0000313" key="7">
    <source>
        <dbReference type="EMBL" id="TMV10670.1"/>
    </source>
</evidence>
<keyword evidence="3 6" id="KW-0812">Transmembrane</keyword>
<evidence type="ECO:0000313" key="8">
    <source>
        <dbReference type="Proteomes" id="UP001191082"/>
    </source>
</evidence>
<dbReference type="EMBL" id="VCPC01000004">
    <property type="protein sequence ID" value="TMV10670.1"/>
    <property type="molecule type" value="Genomic_DNA"/>
</dbReference>
<evidence type="ECO:0000256" key="6">
    <source>
        <dbReference type="SAM" id="Phobius"/>
    </source>
</evidence>
<evidence type="ECO:0000256" key="1">
    <source>
        <dbReference type="ARBA" id="ARBA00004651"/>
    </source>
</evidence>
<evidence type="ECO:0000256" key="2">
    <source>
        <dbReference type="ARBA" id="ARBA00022475"/>
    </source>
</evidence>
<dbReference type="Proteomes" id="UP001191082">
    <property type="component" value="Unassembled WGS sequence"/>
</dbReference>
<feature type="transmembrane region" description="Helical" evidence="6">
    <location>
        <begin position="184"/>
        <end position="205"/>
    </location>
</feature>
<evidence type="ECO:0000256" key="4">
    <source>
        <dbReference type="ARBA" id="ARBA00022989"/>
    </source>
</evidence>
<dbReference type="Pfam" id="PF01810">
    <property type="entry name" value="LysE"/>
    <property type="match status" value="1"/>
</dbReference>
<feature type="transmembrane region" description="Helical" evidence="6">
    <location>
        <begin position="72"/>
        <end position="93"/>
    </location>
</feature>
<keyword evidence="2" id="KW-1003">Cell membrane</keyword>
<name>A0ABY2X5F1_9RHOB</name>
<gene>
    <name evidence="7" type="ORF">FGK64_18035</name>
</gene>
<keyword evidence="5 6" id="KW-0472">Membrane</keyword>
<comment type="subcellular location">
    <subcellularLocation>
        <location evidence="1">Cell membrane</location>
        <topology evidence="1">Multi-pass membrane protein</topology>
    </subcellularLocation>
</comment>
<organism evidence="7 8">
    <name type="scientific">Arenibacterium halophilum</name>
    <dbReference type="NCBI Taxonomy" id="2583821"/>
    <lineage>
        <taxon>Bacteria</taxon>
        <taxon>Pseudomonadati</taxon>
        <taxon>Pseudomonadota</taxon>
        <taxon>Alphaproteobacteria</taxon>
        <taxon>Rhodobacterales</taxon>
        <taxon>Paracoccaceae</taxon>
        <taxon>Arenibacterium</taxon>
    </lineage>
</organism>
<sequence>MTIGFVDLALYAGALLALFLTPGPVWLALVARTVSGGFAGAWPLALGVVVGDMMWPFIAIMGVSWLVQEVTWLMSLLRWVAAAIFLVMGVMLVRNADRPIATDARLTRPGRLAGFAAGVAVILGNPKAILFYMSVLPGFFDLRRISGMDIAVIVGLSALMPLVGNLFFALVIDKMRRFIASPGGVRRLNLVSGGLLIVVGVLIPLL</sequence>
<accession>A0ABY2X5F1</accession>
<dbReference type="PANTHER" id="PTHR30086">
    <property type="entry name" value="ARGININE EXPORTER PROTEIN ARGO"/>
    <property type="match status" value="1"/>
</dbReference>
<dbReference type="RefSeq" id="WP_138865243.1">
    <property type="nucleotide sequence ID" value="NZ_VCPC01000004.1"/>
</dbReference>
<feature type="transmembrane region" description="Helical" evidence="6">
    <location>
        <begin position="114"/>
        <end position="135"/>
    </location>
</feature>
<feature type="transmembrane region" description="Helical" evidence="6">
    <location>
        <begin position="41"/>
        <end position="66"/>
    </location>
</feature>
<dbReference type="PANTHER" id="PTHR30086:SF20">
    <property type="entry name" value="ARGININE EXPORTER PROTEIN ARGO-RELATED"/>
    <property type="match status" value="1"/>
</dbReference>
<proteinExistence type="predicted"/>
<keyword evidence="4 6" id="KW-1133">Transmembrane helix</keyword>
<evidence type="ECO:0000256" key="3">
    <source>
        <dbReference type="ARBA" id="ARBA00022692"/>
    </source>
</evidence>
<keyword evidence="8" id="KW-1185">Reference proteome</keyword>
<feature type="transmembrane region" description="Helical" evidence="6">
    <location>
        <begin position="6"/>
        <end position="29"/>
    </location>
</feature>